<reference evidence="8 9" key="1">
    <citation type="submission" date="2020-09" db="EMBL/GenBank/DDBJ databases">
        <title>Novel species in genus Gordonia.</title>
        <authorList>
            <person name="Zhang G."/>
        </authorList>
    </citation>
    <scope>NUCLEOTIDE SEQUENCE [LARGE SCALE GENOMIC DNA]</scope>
    <source>
        <strain evidence="8 9">ON-33</strain>
    </source>
</reference>
<dbReference type="PRINTS" id="PR00359">
    <property type="entry name" value="BP450"/>
</dbReference>
<dbReference type="PANTHER" id="PTHR46696:SF4">
    <property type="entry name" value="BIOTIN BIOSYNTHESIS CYTOCHROME P450"/>
    <property type="match status" value="1"/>
</dbReference>
<evidence type="ECO:0000256" key="7">
    <source>
        <dbReference type="ARBA" id="ARBA00023033"/>
    </source>
</evidence>
<dbReference type="InterPro" id="IPR002397">
    <property type="entry name" value="Cyt_P450_B"/>
</dbReference>
<dbReference type="Proteomes" id="UP000602395">
    <property type="component" value="Unassembled WGS sequence"/>
</dbReference>
<dbReference type="Gene3D" id="1.10.630.10">
    <property type="entry name" value="Cytochrome P450"/>
    <property type="match status" value="1"/>
</dbReference>
<name>A0ABR7W8T8_9ACTN</name>
<keyword evidence="4" id="KW-0479">Metal-binding</keyword>
<dbReference type="EMBL" id="JACWMS010000001">
    <property type="protein sequence ID" value="MBD1319188.1"/>
    <property type="molecule type" value="Genomic_DNA"/>
</dbReference>
<keyword evidence="9" id="KW-1185">Reference proteome</keyword>
<dbReference type="Pfam" id="PF00067">
    <property type="entry name" value="p450"/>
    <property type="match status" value="1"/>
</dbReference>
<evidence type="ECO:0000313" key="9">
    <source>
        <dbReference type="Proteomes" id="UP000602395"/>
    </source>
</evidence>
<keyword evidence="6" id="KW-0408">Iron</keyword>
<dbReference type="InterPro" id="IPR001128">
    <property type="entry name" value="Cyt_P450"/>
</dbReference>
<dbReference type="RefSeq" id="WP_190266070.1">
    <property type="nucleotide sequence ID" value="NZ_BAABAD010000003.1"/>
</dbReference>
<evidence type="ECO:0000256" key="5">
    <source>
        <dbReference type="ARBA" id="ARBA00023002"/>
    </source>
</evidence>
<keyword evidence="7" id="KW-0503">Monooxygenase</keyword>
<comment type="similarity">
    <text evidence="2">Belongs to the cytochrome P450 family.</text>
</comment>
<keyword evidence="5" id="KW-0560">Oxidoreductase</keyword>
<evidence type="ECO:0000256" key="1">
    <source>
        <dbReference type="ARBA" id="ARBA00001971"/>
    </source>
</evidence>
<dbReference type="PANTHER" id="PTHR46696">
    <property type="entry name" value="P450, PUTATIVE (EUROFUNG)-RELATED"/>
    <property type="match status" value="1"/>
</dbReference>
<dbReference type="SUPFAM" id="SSF48264">
    <property type="entry name" value="Cytochrome P450"/>
    <property type="match status" value="1"/>
</dbReference>
<comment type="caution">
    <text evidence="8">The sequence shown here is derived from an EMBL/GenBank/DDBJ whole genome shotgun (WGS) entry which is preliminary data.</text>
</comment>
<protein>
    <submittedName>
        <fullName evidence="8">Cytochrome P450</fullName>
    </submittedName>
</protein>
<proteinExistence type="inferred from homology"/>
<evidence type="ECO:0000256" key="2">
    <source>
        <dbReference type="ARBA" id="ARBA00010617"/>
    </source>
</evidence>
<accession>A0ABR7W8T8</accession>
<evidence type="ECO:0000313" key="8">
    <source>
        <dbReference type="EMBL" id="MBD1319188.1"/>
    </source>
</evidence>
<dbReference type="InterPro" id="IPR036396">
    <property type="entry name" value="Cyt_P450_sf"/>
</dbReference>
<keyword evidence="3" id="KW-0349">Heme</keyword>
<evidence type="ECO:0000256" key="3">
    <source>
        <dbReference type="ARBA" id="ARBA00022617"/>
    </source>
</evidence>
<evidence type="ECO:0000256" key="4">
    <source>
        <dbReference type="ARBA" id="ARBA00022723"/>
    </source>
</evidence>
<evidence type="ECO:0000256" key="6">
    <source>
        <dbReference type="ARBA" id="ARBA00023004"/>
    </source>
</evidence>
<comment type="cofactor">
    <cofactor evidence="1">
        <name>heme</name>
        <dbReference type="ChEBI" id="CHEBI:30413"/>
    </cofactor>
</comment>
<dbReference type="CDD" id="cd11033">
    <property type="entry name" value="CYP142-like"/>
    <property type="match status" value="1"/>
</dbReference>
<sequence length="413" mass="45742">MTASATRKLEDIDFTDPDLLERGLPLAEFAVRRATAPVWWNKQALGQTYFDDDGFWVISRHSDIRSISKDTATWSNWAKGAVMRVPEHATREQLDASRCFLLNMDPPEHTRMRKIVSRMFTPRAVASLVESLSSAAREIVTSAAEKGSGNFVDDIAIHLPLQAILGLLGVPAADHDHLCDLADSMVNPDDPDSKYDPLTANTEMLAYAYAMAEDRRKNPRDDLVTTLVEADIDGHALSELEFGFFVILLVIAGNETTRNAISHGVNAFLDNPDQWARYRSDRPATTVDEIIRWATPVHCFQRTAITDTEVAGVPVAAGQRVGLFYSSANYDETVFDDPFTFDITRDPNPHLSFGGNGAHFCIGANLARLEMNLMFGTLADIVPDMSKIAEPQRVRSGWLNGVKELRVSYVPGS</sequence>
<organism evidence="8 9">
    <name type="scientific">Gordonia hankookensis</name>
    <dbReference type="NCBI Taxonomy" id="589403"/>
    <lineage>
        <taxon>Bacteria</taxon>
        <taxon>Bacillati</taxon>
        <taxon>Actinomycetota</taxon>
        <taxon>Actinomycetes</taxon>
        <taxon>Mycobacteriales</taxon>
        <taxon>Gordoniaceae</taxon>
        <taxon>Gordonia</taxon>
    </lineage>
</organism>
<gene>
    <name evidence="8" type="ORF">IDF66_06290</name>
</gene>